<dbReference type="GO" id="GO:0003964">
    <property type="term" value="F:RNA-directed DNA polymerase activity"/>
    <property type="evidence" value="ECO:0007669"/>
    <property type="project" value="UniProtKB-KW"/>
</dbReference>
<dbReference type="AlphaFoldDB" id="A0A699K7X3"/>
<reference evidence="1" key="1">
    <citation type="journal article" date="2019" name="Sci. Rep.">
        <title>Draft genome of Tanacetum cinerariifolium, the natural source of mosquito coil.</title>
        <authorList>
            <person name="Yamashiro T."/>
            <person name="Shiraishi A."/>
            <person name="Satake H."/>
            <person name="Nakayama K."/>
        </authorList>
    </citation>
    <scope>NUCLEOTIDE SEQUENCE</scope>
</reference>
<dbReference type="SUPFAM" id="SSF56672">
    <property type="entry name" value="DNA/RNA polymerases"/>
    <property type="match status" value="1"/>
</dbReference>
<protein>
    <submittedName>
        <fullName evidence="1">Putative reverse transcriptase domain-containing protein</fullName>
    </submittedName>
</protein>
<gene>
    <name evidence="1" type="ORF">Tci_652877</name>
</gene>
<keyword evidence="1" id="KW-0808">Transferase</keyword>
<dbReference type="InterPro" id="IPR043502">
    <property type="entry name" value="DNA/RNA_pol_sf"/>
</dbReference>
<proteinExistence type="predicted"/>
<comment type="caution">
    <text evidence="1">The sequence shown here is derived from an EMBL/GenBank/DDBJ whole genome shotgun (WGS) entry which is preliminary data.</text>
</comment>
<keyword evidence="1" id="KW-0548">Nucleotidyltransferase</keyword>
<name>A0A699K7X3_TANCI</name>
<dbReference type="Pfam" id="PF08284">
    <property type="entry name" value="RVP_2"/>
    <property type="match status" value="1"/>
</dbReference>
<dbReference type="InterPro" id="IPR021109">
    <property type="entry name" value="Peptidase_aspartic_dom_sf"/>
</dbReference>
<dbReference type="EMBL" id="BKCJ010492079">
    <property type="protein sequence ID" value="GFA80905.1"/>
    <property type="molecule type" value="Genomic_DNA"/>
</dbReference>
<accession>A0A699K7X3</accession>
<sequence>METRIGIKLETRLEAMKLQQGCTPLEEEEQTSIPTLSREHTSYAIELDDERISKTNIILGGCTLGLLGHSFDIDLIPVELLSFDVIIGMDWLAKYHMLIVCNEKVIHIPYGDEVLIIRGDNYYDGITSKKARDKLEEKRLEDVSIVREFPKVFQEDLPGLPPARQVEFQIDLVLGATLVPQAPYRLAPAKMQELSTQLQELSDRGFIRPSYLPWRAPVLFVKKKD</sequence>
<dbReference type="PANTHER" id="PTHR15503">
    <property type="entry name" value="LDOC1 RELATED"/>
    <property type="match status" value="1"/>
</dbReference>
<dbReference type="Gene3D" id="3.10.10.10">
    <property type="entry name" value="HIV Type 1 Reverse Transcriptase, subunit A, domain 1"/>
    <property type="match status" value="1"/>
</dbReference>
<dbReference type="PANTHER" id="PTHR15503:SF45">
    <property type="entry name" value="RNA-DIRECTED DNA POLYMERASE HOMOLOG"/>
    <property type="match status" value="1"/>
</dbReference>
<organism evidence="1">
    <name type="scientific">Tanacetum cinerariifolium</name>
    <name type="common">Dalmatian daisy</name>
    <name type="synonym">Chrysanthemum cinerariifolium</name>
    <dbReference type="NCBI Taxonomy" id="118510"/>
    <lineage>
        <taxon>Eukaryota</taxon>
        <taxon>Viridiplantae</taxon>
        <taxon>Streptophyta</taxon>
        <taxon>Embryophyta</taxon>
        <taxon>Tracheophyta</taxon>
        <taxon>Spermatophyta</taxon>
        <taxon>Magnoliopsida</taxon>
        <taxon>eudicotyledons</taxon>
        <taxon>Gunneridae</taxon>
        <taxon>Pentapetalae</taxon>
        <taxon>asterids</taxon>
        <taxon>campanulids</taxon>
        <taxon>Asterales</taxon>
        <taxon>Asteraceae</taxon>
        <taxon>Asteroideae</taxon>
        <taxon>Anthemideae</taxon>
        <taxon>Anthemidinae</taxon>
        <taxon>Tanacetum</taxon>
    </lineage>
</organism>
<evidence type="ECO:0000313" key="1">
    <source>
        <dbReference type="EMBL" id="GFA80905.1"/>
    </source>
</evidence>
<dbReference type="InterPro" id="IPR032567">
    <property type="entry name" value="RTL1-rel"/>
</dbReference>
<keyword evidence="1" id="KW-0695">RNA-directed DNA polymerase</keyword>
<dbReference type="Gene3D" id="2.40.70.10">
    <property type="entry name" value="Acid Proteases"/>
    <property type="match status" value="1"/>
</dbReference>